<dbReference type="PANTHER" id="PTHR36617:SF16">
    <property type="entry name" value="OS04G0516500 PROTEIN"/>
    <property type="match status" value="1"/>
</dbReference>
<keyword evidence="5" id="KW-1185">Reference proteome</keyword>
<proteinExistence type="predicted"/>
<dbReference type="EMBL" id="BPVZ01000071">
    <property type="protein sequence ID" value="GKV26297.1"/>
    <property type="molecule type" value="Genomic_DNA"/>
</dbReference>
<evidence type="ECO:0000313" key="4">
    <source>
        <dbReference type="EMBL" id="GKV26297.1"/>
    </source>
</evidence>
<protein>
    <recommendedName>
        <fullName evidence="3">Reverse transcriptase domain-containing protein</fullName>
    </recommendedName>
</protein>
<sequence length="774" mass="89458">MTVTLWKRSGGTNRQDSSSGPIPPFPQGFIGISAEWGSQQLNCNMVNVYAPCDRREKALLWEEMGGLVLEQGGRWLLAGNFNAVRSIIERKGRLGETQDMEEFNRFVEGTGLIDVKLTNRKFTWYRSDGTSMSRLDRFLLSSKMSTLERDWTQVGVRRSISDHCAIILKSRNVDWGPKPFQALDVWQQHPEFRDFVAATWENMRIEGWAAFKCQKKLKLLKEECKRWNNEVFGNVEVRFESVLQQIEKLDKKSEENDLDENEVMLRKECSQEVWDILQKREAVWKQKSRANWACLGDANTTFFHRCVHARQAQNVISGILGEDGWVEEPERVKAEAVRQLVDSVLILNEVVHEVKRRKQQSFMFKADFEKAYDCVDWGFLDWMMDSMGFGDKWRKWIRECLSTARISVLINGSPTKEFSASKGLRQGDPLSPFLFLLVGEGLCGMVKKAECEGLLRGVEIGRGGVVLSLLQFADDTVFIGKADAENVRVVKAILLWCWRHVTLWGGQGAFYILGLASRRNSREEKVLEVSARSVSSKACHLEKPTTVLWRPDYLNKLGDGLDSLWKRVIWGKHYGGRRERDVISAECLNMSRIWKDIVSLDSRSERLSKMLVRGFKWEVGDESCVDFWSDKWVGDKSLKELYLRLFAVAIRTEGSLKDMGVWRGENWVWDCRWRCGCRGRAAEEEEHFRAMINGFQLRIDREDSWRWVHSSDGCYSVKAAYEFLTPTSSFLEEKWAKVIWNRYVPSKGTIWVACFVMRGWSNFIIFYVGVKGYG</sequence>
<dbReference type="Pfam" id="PF00078">
    <property type="entry name" value="RVT_1"/>
    <property type="match status" value="1"/>
</dbReference>
<dbReference type="Gene3D" id="3.60.10.10">
    <property type="entry name" value="Endonuclease/exonuclease/phosphatase"/>
    <property type="match status" value="1"/>
</dbReference>
<feature type="transmembrane region" description="Helical" evidence="2">
    <location>
        <begin position="750"/>
        <end position="770"/>
    </location>
</feature>
<reference evidence="4 5" key="1">
    <citation type="journal article" date="2021" name="Commun. Biol.">
        <title>The genome of Shorea leprosula (Dipterocarpaceae) highlights the ecological relevance of drought in aseasonal tropical rainforests.</title>
        <authorList>
            <person name="Ng K.K.S."/>
            <person name="Kobayashi M.J."/>
            <person name="Fawcett J.A."/>
            <person name="Hatakeyama M."/>
            <person name="Paape T."/>
            <person name="Ng C.H."/>
            <person name="Ang C.C."/>
            <person name="Tnah L.H."/>
            <person name="Lee C.T."/>
            <person name="Nishiyama T."/>
            <person name="Sese J."/>
            <person name="O'Brien M.J."/>
            <person name="Copetti D."/>
            <person name="Mohd Noor M.I."/>
            <person name="Ong R.C."/>
            <person name="Putra M."/>
            <person name="Sireger I.Z."/>
            <person name="Indrioko S."/>
            <person name="Kosugi Y."/>
            <person name="Izuno A."/>
            <person name="Isagi Y."/>
            <person name="Lee S.L."/>
            <person name="Shimizu K.K."/>
        </authorList>
    </citation>
    <scope>NUCLEOTIDE SEQUENCE [LARGE SCALE GENOMIC DNA]</scope>
    <source>
        <strain evidence="4">214</strain>
    </source>
</reference>
<name>A0AAV5KNU9_9ROSI</name>
<dbReference type="SUPFAM" id="SSF56219">
    <property type="entry name" value="DNase I-like"/>
    <property type="match status" value="1"/>
</dbReference>
<evidence type="ECO:0000256" key="1">
    <source>
        <dbReference type="SAM" id="MobiDB-lite"/>
    </source>
</evidence>
<evidence type="ECO:0000256" key="2">
    <source>
        <dbReference type="SAM" id="Phobius"/>
    </source>
</evidence>
<evidence type="ECO:0000313" key="5">
    <source>
        <dbReference type="Proteomes" id="UP001054252"/>
    </source>
</evidence>
<dbReference type="PANTHER" id="PTHR36617">
    <property type="entry name" value="PROTEIN, PUTATIVE-RELATED"/>
    <property type="match status" value="1"/>
</dbReference>
<feature type="domain" description="Reverse transcriptase" evidence="3">
    <location>
        <begin position="335"/>
        <end position="497"/>
    </location>
</feature>
<keyword evidence="2" id="KW-1133">Transmembrane helix</keyword>
<dbReference type="AlphaFoldDB" id="A0AAV5KNU9"/>
<accession>A0AAV5KNU9</accession>
<keyword evidence="2" id="KW-0812">Transmembrane</keyword>
<keyword evidence="2" id="KW-0472">Membrane</keyword>
<feature type="region of interest" description="Disordered" evidence="1">
    <location>
        <begin position="1"/>
        <end position="22"/>
    </location>
</feature>
<comment type="caution">
    <text evidence="4">The sequence shown here is derived from an EMBL/GenBank/DDBJ whole genome shotgun (WGS) entry which is preliminary data.</text>
</comment>
<evidence type="ECO:0000259" key="3">
    <source>
        <dbReference type="Pfam" id="PF00078"/>
    </source>
</evidence>
<organism evidence="4 5">
    <name type="scientific">Rubroshorea leprosula</name>
    <dbReference type="NCBI Taxonomy" id="152421"/>
    <lineage>
        <taxon>Eukaryota</taxon>
        <taxon>Viridiplantae</taxon>
        <taxon>Streptophyta</taxon>
        <taxon>Embryophyta</taxon>
        <taxon>Tracheophyta</taxon>
        <taxon>Spermatophyta</taxon>
        <taxon>Magnoliopsida</taxon>
        <taxon>eudicotyledons</taxon>
        <taxon>Gunneridae</taxon>
        <taxon>Pentapetalae</taxon>
        <taxon>rosids</taxon>
        <taxon>malvids</taxon>
        <taxon>Malvales</taxon>
        <taxon>Dipterocarpaceae</taxon>
        <taxon>Rubroshorea</taxon>
    </lineage>
</organism>
<dbReference type="InterPro" id="IPR000477">
    <property type="entry name" value="RT_dom"/>
</dbReference>
<dbReference type="Proteomes" id="UP001054252">
    <property type="component" value="Unassembled WGS sequence"/>
</dbReference>
<dbReference type="InterPro" id="IPR036691">
    <property type="entry name" value="Endo/exonu/phosph_ase_sf"/>
</dbReference>
<gene>
    <name evidence="4" type="ORF">SLEP1_g35629</name>
</gene>